<evidence type="ECO:0000256" key="1">
    <source>
        <dbReference type="ARBA" id="ARBA00022723"/>
    </source>
</evidence>
<sequence length="390" mass="43654">MDYERGTLYTAEGCNHDTIDVGYMGEVESVYENINVTPIGESDLGGERLKKRTNAGSGDAIPLHLDGVHLYNLREEPVLLKEFKSVEEAEIFFKDYAKSIGFGSGGYVNVKFTMKDFYNKNDSERQAFLADGDAEAALGYTNAKAATDPETFILAMKHKKPISGVTDGDEAMQNAIDTQRCESMNRCMKDLLRRNGLKFFECIPQLDRALLRVRNKCVMDDLKAKNSTPVLTTQFHSLQQHVATVYTQSVFEIVQKQLNYVGTLICKSAIPFGGCCKLPISKYGHGGNCSCKMFEYGGIPCAHLLYVMKENDMKQIPEGLIMKRWTKCARLDIEVPMQVQKNEIVGLQVARYGALSGFCNNLCYYGSLTIEAYTLLKTELVRISTRSQDT</sequence>
<keyword evidence="6" id="KW-1185">Reference proteome</keyword>
<keyword evidence="3" id="KW-0862">Zinc</keyword>
<dbReference type="GO" id="GO:0008270">
    <property type="term" value="F:zinc ion binding"/>
    <property type="evidence" value="ECO:0007669"/>
    <property type="project" value="UniProtKB-KW"/>
</dbReference>
<dbReference type="PANTHER" id="PTHR47718">
    <property type="entry name" value="OS01G0519700 PROTEIN"/>
    <property type="match status" value="1"/>
</dbReference>
<organism evidence="5 6">
    <name type="scientific">Prunus persica</name>
    <name type="common">Peach</name>
    <name type="synonym">Amygdalus persica</name>
    <dbReference type="NCBI Taxonomy" id="3760"/>
    <lineage>
        <taxon>Eukaryota</taxon>
        <taxon>Viridiplantae</taxon>
        <taxon>Streptophyta</taxon>
        <taxon>Embryophyta</taxon>
        <taxon>Tracheophyta</taxon>
        <taxon>Spermatophyta</taxon>
        <taxon>Magnoliopsida</taxon>
        <taxon>eudicotyledons</taxon>
        <taxon>Gunneridae</taxon>
        <taxon>Pentapetalae</taxon>
        <taxon>rosids</taxon>
        <taxon>fabids</taxon>
        <taxon>Rosales</taxon>
        <taxon>Rosaceae</taxon>
        <taxon>Amygdaloideae</taxon>
        <taxon>Amygdaleae</taxon>
        <taxon>Prunus</taxon>
    </lineage>
</organism>
<dbReference type="InterPro" id="IPR007527">
    <property type="entry name" value="Znf_SWIM"/>
</dbReference>
<dbReference type="STRING" id="3760.M5W7B3"/>
<dbReference type="AlphaFoldDB" id="M5W7B3"/>
<protein>
    <recommendedName>
        <fullName evidence="4">SWIM-type domain-containing protein</fullName>
    </recommendedName>
</protein>
<keyword evidence="2" id="KW-0863">Zinc-finger</keyword>
<evidence type="ECO:0000256" key="2">
    <source>
        <dbReference type="ARBA" id="ARBA00022771"/>
    </source>
</evidence>
<evidence type="ECO:0000313" key="5">
    <source>
        <dbReference type="EMBL" id="ONH94337.1"/>
    </source>
</evidence>
<accession>M5W7B3</accession>
<dbReference type="InterPro" id="IPR006564">
    <property type="entry name" value="Znf_PMZ"/>
</dbReference>
<dbReference type="PANTHER" id="PTHR47718:SF7">
    <property type="entry name" value="PROTEIN FAR1-RELATED SEQUENCE"/>
    <property type="match status" value="1"/>
</dbReference>
<dbReference type="Proteomes" id="UP000006882">
    <property type="component" value="Chromosome G7"/>
</dbReference>
<reference evidence="5 6" key="1">
    <citation type="journal article" date="2013" name="Nat. Genet.">
        <title>The high-quality draft genome of peach (Prunus persica) identifies unique patterns of genetic diversity, domestication and genome evolution.</title>
        <authorList>
            <consortium name="International Peach Genome Initiative"/>
            <person name="Verde I."/>
            <person name="Abbott A.G."/>
            <person name="Scalabrin S."/>
            <person name="Jung S."/>
            <person name="Shu S."/>
            <person name="Marroni F."/>
            <person name="Zhebentyayeva T."/>
            <person name="Dettori M.T."/>
            <person name="Grimwood J."/>
            <person name="Cattonaro F."/>
            <person name="Zuccolo A."/>
            <person name="Rossini L."/>
            <person name="Jenkins J."/>
            <person name="Vendramin E."/>
            <person name="Meisel L.A."/>
            <person name="Decroocq V."/>
            <person name="Sosinski B."/>
            <person name="Prochnik S."/>
            <person name="Mitros T."/>
            <person name="Policriti A."/>
            <person name="Cipriani G."/>
            <person name="Dondini L."/>
            <person name="Ficklin S."/>
            <person name="Goodstein D.M."/>
            <person name="Xuan P."/>
            <person name="Del Fabbro C."/>
            <person name="Aramini V."/>
            <person name="Copetti D."/>
            <person name="Gonzalez S."/>
            <person name="Horner D.S."/>
            <person name="Falchi R."/>
            <person name="Lucas S."/>
            <person name="Mica E."/>
            <person name="Maldonado J."/>
            <person name="Lazzari B."/>
            <person name="Bielenberg D."/>
            <person name="Pirona R."/>
            <person name="Miculan M."/>
            <person name="Barakat A."/>
            <person name="Testolin R."/>
            <person name="Stella A."/>
            <person name="Tartarini S."/>
            <person name="Tonutti P."/>
            <person name="Arus P."/>
            <person name="Orellana A."/>
            <person name="Wells C."/>
            <person name="Main D."/>
            <person name="Vizzotto G."/>
            <person name="Silva H."/>
            <person name="Salamini F."/>
            <person name="Schmutz J."/>
            <person name="Morgante M."/>
            <person name="Rokhsar D.S."/>
        </authorList>
    </citation>
    <scope>NUCLEOTIDE SEQUENCE [LARGE SCALE GENOMIC DNA]</scope>
    <source>
        <strain evidence="6">cv. Nemared</strain>
    </source>
</reference>
<dbReference type="Pfam" id="PF04434">
    <property type="entry name" value="SWIM"/>
    <property type="match status" value="1"/>
</dbReference>
<dbReference type="PROSITE" id="PS50966">
    <property type="entry name" value="ZF_SWIM"/>
    <property type="match status" value="1"/>
</dbReference>
<keyword evidence="1" id="KW-0479">Metal-binding</keyword>
<evidence type="ECO:0000259" key="4">
    <source>
        <dbReference type="PROSITE" id="PS50966"/>
    </source>
</evidence>
<evidence type="ECO:0000313" key="6">
    <source>
        <dbReference type="Proteomes" id="UP000006882"/>
    </source>
</evidence>
<feature type="domain" description="SWIM-type" evidence="4">
    <location>
        <begin position="276"/>
        <end position="312"/>
    </location>
</feature>
<name>M5W7B3_PRUPE</name>
<dbReference type="Gramene" id="ONH94337">
    <property type="protein sequence ID" value="ONH94337"/>
    <property type="gene ID" value="PRUPE_7G011500"/>
</dbReference>
<proteinExistence type="predicted"/>
<dbReference type="SMART" id="SM00575">
    <property type="entry name" value="ZnF_PMZ"/>
    <property type="match status" value="1"/>
</dbReference>
<gene>
    <name evidence="5" type="ORF">PRUPE_7G011500</name>
</gene>
<dbReference type="EMBL" id="CM007657">
    <property type="protein sequence ID" value="ONH94337.1"/>
    <property type="molecule type" value="Genomic_DNA"/>
</dbReference>
<dbReference type="HOGENOM" id="CLU_708625_0_0_1"/>
<evidence type="ECO:0000256" key="3">
    <source>
        <dbReference type="ARBA" id="ARBA00022833"/>
    </source>
</evidence>